<evidence type="ECO:0000259" key="1">
    <source>
        <dbReference type="PROSITE" id="PS50925"/>
    </source>
</evidence>
<dbReference type="Proteomes" id="UP000589716">
    <property type="component" value="Unassembled WGS sequence"/>
</dbReference>
<feature type="domain" description="BLUF" evidence="1">
    <location>
        <begin position="3"/>
        <end position="94"/>
    </location>
</feature>
<dbReference type="Pfam" id="PF04940">
    <property type="entry name" value="BLUF"/>
    <property type="match status" value="1"/>
</dbReference>
<dbReference type="GO" id="GO:0009882">
    <property type="term" value="F:blue light photoreceptor activity"/>
    <property type="evidence" value="ECO:0007669"/>
    <property type="project" value="InterPro"/>
</dbReference>
<dbReference type="InterPro" id="IPR036046">
    <property type="entry name" value="Acylphosphatase-like_dom_sf"/>
</dbReference>
<protein>
    <submittedName>
        <fullName evidence="2">BLUF domain-containing protein</fullName>
    </submittedName>
</protein>
<dbReference type="Gene3D" id="3.30.70.100">
    <property type="match status" value="1"/>
</dbReference>
<evidence type="ECO:0000313" key="3">
    <source>
        <dbReference type="Proteomes" id="UP000589716"/>
    </source>
</evidence>
<dbReference type="PROSITE" id="PS50925">
    <property type="entry name" value="BLUF"/>
    <property type="match status" value="1"/>
</dbReference>
<sequence>MQHLSWCYVSTATPAFDPARLDDLYAQGRAFNAPRRVSGVLLFCNGRFCQLIEGPAASMEEVIGRVQSSSLHTDLLTLHREPITLPVFPSWSLGTASDWRGQRMPHDLDSGRFGFHPHPARRLPCAHALHRLGRSRRGAGLHADAVLRRLRQARAVSPCRSPAPAPA</sequence>
<name>A0A853IY53_9BURK</name>
<proteinExistence type="predicted"/>
<reference evidence="2 3" key="1">
    <citation type="submission" date="2020-07" db="EMBL/GenBank/DDBJ databases">
        <authorList>
            <person name="Maaloum M."/>
        </authorList>
    </citation>
    <scope>NUCLEOTIDE SEQUENCE [LARGE SCALE GENOMIC DNA]</scope>
    <source>
        <strain evidence="2 3">GCS-AN-3</strain>
    </source>
</reference>
<dbReference type="SMART" id="SM01034">
    <property type="entry name" value="BLUF"/>
    <property type="match status" value="1"/>
</dbReference>
<gene>
    <name evidence="2" type="ORF">H0I39_11645</name>
</gene>
<accession>A0A853IY53</accession>
<organism evidence="2 3">
    <name type="scientific">Ottowia beijingensis</name>
    <dbReference type="NCBI Taxonomy" id="1207057"/>
    <lineage>
        <taxon>Bacteria</taxon>
        <taxon>Pseudomonadati</taxon>
        <taxon>Pseudomonadota</taxon>
        <taxon>Betaproteobacteria</taxon>
        <taxon>Burkholderiales</taxon>
        <taxon>Comamonadaceae</taxon>
        <taxon>Ottowia</taxon>
    </lineage>
</organism>
<comment type="caution">
    <text evidence="2">The sequence shown here is derived from an EMBL/GenBank/DDBJ whole genome shotgun (WGS) entry which is preliminary data.</text>
</comment>
<dbReference type="EMBL" id="JACCKX010000001">
    <property type="protein sequence ID" value="NZA02238.1"/>
    <property type="molecule type" value="Genomic_DNA"/>
</dbReference>
<dbReference type="AlphaFoldDB" id="A0A853IY53"/>
<evidence type="ECO:0000313" key="2">
    <source>
        <dbReference type="EMBL" id="NZA02238.1"/>
    </source>
</evidence>
<dbReference type="SUPFAM" id="SSF54975">
    <property type="entry name" value="Acylphosphatase/BLUF domain-like"/>
    <property type="match status" value="1"/>
</dbReference>
<dbReference type="InterPro" id="IPR007024">
    <property type="entry name" value="BLUF_domain"/>
</dbReference>
<dbReference type="GO" id="GO:0071949">
    <property type="term" value="F:FAD binding"/>
    <property type="evidence" value="ECO:0007669"/>
    <property type="project" value="InterPro"/>
</dbReference>
<dbReference type="RefSeq" id="WP_180550587.1">
    <property type="nucleotide sequence ID" value="NZ_JACCKX010000001.1"/>
</dbReference>
<keyword evidence="3" id="KW-1185">Reference proteome</keyword>